<dbReference type="KEGG" id="alp:LPB137_03910"/>
<accession>A0A1P8KKG6</accession>
<protein>
    <recommendedName>
        <fullName evidence="3">Thiamin/hydroxymethyl pyrimidine-binding YkoF putative domain-containing protein</fullName>
    </recommendedName>
</protein>
<dbReference type="RefSeq" id="WP_076084629.1">
    <property type="nucleotide sequence ID" value="NZ_CP019070.1"/>
</dbReference>
<dbReference type="Proteomes" id="UP000186074">
    <property type="component" value="Chromosome"/>
</dbReference>
<dbReference type="AlphaFoldDB" id="A0A1P8KKG6"/>
<evidence type="ECO:0000313" key="2">
    <source>
        <dbReference type="Proteomes" id="UP000186074"/>
    </source>
</evidence>
<dbReference type="InterPro" id="IPR029756">
    <property type="entry name" value="MTH1187/YkoF-like"/>
</dbReference>
<evidence type="ECO:0008006" key="3">
    <source>
        <dbReference type="Google" id="ProtNLM"/>
    </source>
</evidence>
<organism evidence="1 2">
    <name type="scientific">Poseidonibacter parvus</name>
    <dbReference type="NCBI Taxonomy" id="1850254"/>
    <lineage>
        <taxon>Bacteria</taxon>
        <taxon>Pseudomonadati</taxon>
        <taxon>Campylobacterota</taxon>
        <taxon>Epsilonproteobacteria</taxon>
        <taxon>Campylobacterales</taxon>
        <taxon>Arcobacteraceae</taxon>
        <taxon>Poseidonibacter</taxon>
    </lineage>
</organism>
<sequence>MEISVDISMYPLQEEFRKPILAFINAIENETSIDVVKNDLSTQIHGDYNIIMKLLEKEMFSVFAQIPDSIFVLKFVGNNRLKKDGIYKEKRD</sequence>
<reference evidence="1 2" key="1">
    <citation type="submission" date="2017-01" db="EMBL/GenBank/DDBJ databases">
        <title>Genome sequencing of Arcobacter sp. LPB0137.</title>
        <authorList>
            <person name="Lee G.-W."/>
            <person name="Yi H."/>
        </authorList>
    </citation>
    <scope>NUCLEOTIDE SEQUENCE [LARGE SCALE GENOMIC DNA]</scope>
    <source>
        <strain evidence="1 2">LPB0137</strain>
    </source>
</reference>
<proteinExistence type="predicted"/>
<dbReference type="OrthoDB" id="164222at2"/>
<dbReference type="SUPFAM" id="SSF89957">
    <property type="entry name" value="MTH1187/YkoF-like"/>
    <property type="match status" value="1"/>
</dbReference>
<gene>
    <name evidence="1" type="ORF">LPB137_03910</name>
</gene>
<evidence type="ECO:0000313" key="1">
    <source>
        <dbReference type="EMBL" id="APW65040.1"/>
    </source>
</evidence>
<dbReference type="EMBL" id="CP019070">
    <property type="protein sequence ID" value="APW65040.1"/>
    <property type="molecule type" value="Genomic_DNA"/>
</dbReference>
<dbReference type="STRING" id="1850254.LPB137_03910"/>
<dbReference type="Gene3D" id="3.30.70.930">
    <property type="match status" value="1"/>
</dbReference>
<name>A0A1P8KKG6_9BACT</name>
<keyword evidence="2" id="KW-1185">Reference proteome</keyword>